<evidence type="ECO:0000256" key="7">
    <source>
        <dbReference type="SAM" id="MobiDB-lite"/>
    </source>
</evidence>
<feature type="region of interest" description="Disordered" evidence="7">
    <location>
        <begin position="1586"/>
        <end position="1610"/>
    </location>
</feature>
<feature type="compositionally biased region" description="Polar residues" evidence="7">
    <location>
        <begin position="1040"/>
        <end position="1054"/>
    </location>
</feature>
<dbReference type="InterPro" id="IPR027417">
    <property type="entry name" value="P-loop_NTPase"/>
</dbReference>
<evidence type="ECO:0000256" key="2">
    <source>
        <dbReference type="ARBA" id="ARBA00022741"/>
    </source>
</evidence>
<feature type="region of interest" description="Disordered" evidence="7">
    <location>
        <begin position="731"/>
        <end position="771"/>
    </location>
</feature>
<dbReference type="PROSITE" id="PS00039">
    <property type="entry name" value="DEAD_ATP_HELICASE"/>
    <property type="match status" value="1"/>
</dbReference>
<dbReference type="Pfam" id="PF00270">
    <property type="entry name" value="DEAD"/>
    <property type="match status" value="1"/>
</dbReference>
<protein>
    <recommendedName>
        <fullName evidence="1">RNA helicase</fullName>
        <ecNumber evidence="1">3.6.4.13</ecNumber>
    </recommendedName>
</protein>
<feature type="domain" description="DEAD-box RNA helicase Q" evidence="10">
    <location>
        <begin position="22"/>
        <end position="50"/>
    </location>
</feature>
<feature type="compositionally biased region" description="Low complexity" evidence="7">
    <location>
        <begin position="1496"/>
        <end position="1508"/>
    </location>
</feature>
<dbReference type="InterPro" id="IPR014001">
    <property type="entry name" value="Helicase_ATP-bd"/>
</dbReference>
<feature type="short sequence motif" description="Q motif" evidence="6">
    <location>
        <begin position="22"/>
        <end position="50"/>
    </location>
</feature>
<dbReference type="PROSITE" id="PS51192">
    <property type="entry name" value="HELICASE_ATP_BIND_1"/>
    <property type="match status" value="1"/>
</dbReference>
<evidence type="ECO:0000313" key="12">
    <source>
        <dbReference type="RefSeq" id="XP_005097858.1"/>
    </source>
</evidence>
<keyword evidence="11" id="KW-1185">Reference proteome</keyword>
<reference evidence="12" key="1">
    <citation type="submission" date="2025-08" db="UniProtKB">
        <authorList>
            <consortium name="RefSeq"/>
        </authorList>
    </citation>
    <scope>IDENTIFICATION</scope>
</reference>
<evidence type="ECO:0000256" key="1">
    <source>
        <dbReference type="ARBA" id="ARBA00012552"/>
    </source>
</evidence>
<feature type="compositionally biased region" description="Polar residues" evidence="7">
    <location>
        <begin position="1350"/>
        <end position="1368"/>
    </location>
</feature>
<dbReference type="EC" id="3.6.4.13" evidence="1"/>
<feature type="compositionally biased region" description="Low complexity" evidence="7">
    <location>
        <begin position="1637"/>
        <end position="1665"/>
    </location>
</feature>
<dbReference type="CDD" id="cd17943">
    <property type="entry name" value="DEADc_DDX20"/>
    <property type="match status" value="1"/>
</dbReference>
<feature type="compositionally biased region" description="Basic and acidic residues" evidence="7">
    <location>
        <begin position="1586"/>
        <end position="1601"/>
    </location>
</feature>
<dbReference type="InterPro" id="IPR011545">
    <property type="entry name" value="DEAD/DEAH_box_helicase_dom"/>
</dbReference>
<feature type="compositionally biased region" description="Basic and acidic residues" evidence="7">
    <location>
        <begin position="1025"/>
        <end position="1039"/>
    </location>
</feature>
<feature type="region of interest" description="Disordered" evidence="7">
    <location>
        <begin position="1257"/>
        <end position="1394"/>
    </location>
</feature>
<feature type="compositionally biased region" description="Basic and acidic residues" evidence="7">
    <location>
        <begin position="1257"/>
        <end position="1269"/>
    </location>
</feature>
<feature type="compositionally biased region" description="Basic and acidic residues" evidence="7">
    <location>
        <begin position="751"/>
        <end position="767"/>
    </location>
</feature>
<evidence type="ECO:0000259" key="8">
    <source>
        <dbReference type="PROSITE" id="PS51192"/>
    </source>
</evidence>
<evidence type="ECO:0000259" key="9">
    <source>
        <dbReference type="PROSITE" id="PS51194"/>
    </source>
</evidence>
<dbReference type="GeneID" id="101848815"/>
<organism evidence="11 12">
    <name type="scientific">Aplysia californica</name>
    <name type="common">California sea hare</name>
    <dbReference type="NCBI Taxonomy" id="6500"/>
    <lineage>
        <taxon>Eukaryota</taxon>
        <taxon>Metazoa</taxon>
        <taxon>Spiralia</taxon>
        <taxon>Lophotrochozoa</taxon>
        <taxon>Mollusca</taxon>
        <taxon>Gastropoda</taxon>
        <taxon>Heterobranchia</taxon>
        <taxon>Euthyneura</taxon>
        <taxon>Tectipleura</taxon>
        <taxon>Aplysiida</taxon>
        <taxon>Aplysioidea</taxon>
        <taxon>Aplysiidae</taxon>
        <taxon>Aplysia</taxon>
    </lineage>
</organism>
<feature type="compositionally biased region" description="Basic and acidic residues" evidence="7">
    <location>
        <begin position="1279"/>
        <end position="1289"/>
    </location>
</feature>
<feature type="compositionally biased region" description="Basic and acidic residues" evidence="7">
    <location>
        <begin position="1781"/>
        <end position="1800"/>
    </location>
</feature>
<feature type="compositionally biased region" description="Basic and acidic residues" evidence="7">
    <location>
        <begin position="904"/>
        <end position="923"/>
    </location>
</feature>
<proteinExistence type="predicted"/>
<feature type="compositionally biased region" description="Basic and acidic residues" evidence="7">
    <location>
        <begin position="1745"/>
        <end position="1756"/>
    </location>
</feature>
<dbReference type="InterPro" id="IPR001650">
    <property type="entry name" value="Helicase_C-like"/>
</dbReference>
<feature type="region of interest" description="Disordered" evidence="7">
    <location>
        <begin position="1686"/>
        <end position="1769"/>
    </location>
</feature>
<keyword evidence="3" id="KW-0378">Hydrolase</keyword>
<feature type="domain" description="Helicase ATP-binding" evidence="8">
    <location>
        <begin position="53"/>
        <end position="224"/>
    </location>
</feature>
<feature type="domain" description="Helicase C-terminal" evidence="9">
    <location>
        <begin position="259"/>
        <end position="417"/>
    </location>
</feature>
<feature type="region of interest" description="Disordered" evidence="7">
    <location>
        <begin position="1635"/>
        <end position="1665"/>
    </location>
</feature>
<feature type="region of interest" description="Disordered" evidence="7">
    <location>
        <begin position="1443"/>
        <end position="1562"/>
    </location>
</feature>
<dbReference type="PROSITE" id="PS51194">
    <property type="entry name" value="HELICASE_CTER"/>
    <property type="match status" value="1"/>
</dbReference>
<evidence type="ECO:0000256" key="6">
    <source>
        <dbReference type="PROSITE-ProRule" id="PRU00552"/>
    </source>
</evidence>
<dbReference type="SMART" id="SM00490">
    <property type="entry name" value="HELICc"/>
    <property type="match status" value="1"/>
</dbReference>
<dbReference type="SUPFAM" id="SSF52540">
    <property type="entry name" value="P-loop containing nucleoside triphosphate hydrolases"/>
    <property type="match status" value="1"/>
</dbReference>
<dbReference type="SMART" id="SM00487">
    <property type="entry name" value="DEXDc"/>
    <property type="match status" value="1"/>
</dbReference>
<feature type="compositionally biased region" description="Low complexity" evidence="7">
    <location>
        <begin position="1813"/>
        <end position="1831"/>
    </location>
</feature>
<dbReference type="Pfam" id="PF00271">
    <property type="entry name" value="Helicase_C"/>
    <property type="match status" value="1"/>
</dbReference>
<feature type="compositionally biased region" description="Basic and acidic residues" evidence="7">
    <location>
        <begin position="1373"/>
        <end position="1394"/>
    </location>
</feature>
<dbReference type="InterPro" id="IPR000629">
    <property type="entry name" value="RNA-helicase_DEAD-box_CS"/>
</dbReference>
<dbReference type="PANTHER" id="PTHR47958">
    <property type="entry name" value="ATP-DEPENDENT RNA HELICASE DBP3"/>
    <property type="match status" value="1"/>
</dbReference>
<dbReference type="CDD" id="cd18787">
    <property type="entry name" value="SF2_C_DEAD"/>
    <property type="match status" value="1"/>
</dbReference>
<evidence type="ECO:0000313" key="11">
    <source>
        <dbReference type="Proteomes" id="UP000694888"/>
    </source>
</evidence>
<feature type="compositionally biased region" description="Basic and acidic residues" evidence="7">
    <location>
        <begin position="872"/>
        <end position="888"/>
    </location>
</feature>
<gene>
    <name evidence="12" type="primary">LOC101848815</name>
</gene>
<feature type="region of interest" description="Disordered" evidence="7">
    <location>
        <begin position="1019"/>
        <end position="1056"/>
    </location>
</feature>
<name>A0ABM0JNJ2_APLCA</name>
<keyword evidence="4" id="KW-0347">Helicase</keyword>
<feature type="region of interest" description="Disordered" evidence="7">
    <location>
        <begin position="863"/>
        <end position="923"/>
    </location>
</feature>
<dbReference type="Gene3D" id="3.40.50.300">
    <property type="entry name" value="P-loop containing nucleotide triphosphate hydrolases"/>
    <property type="match status" value="2"/>
</dbReference>
<feature type="compositionally biased region" description="Polar residues" evidence="7">
    <location>
        <begin position="1757"/>
        <end position="1769"/>
    </location>
</feature>
<dbReference type="PROSITE" id="PS51195">
    <property type="entry name" value="Q_MOTIF"/>
    <property type="match status" value="1"/>
</dbReference>
<feature type="compositionally biased region" description="Basic and acidic residues" evidence="7">
    <location>
        <begin position="1509"/>
        <end position="1526"/>
    </location>
</feature>
<feature type="compositionally biased region" description="Basic and acidic residues" evidence="7">
    <location>
        <begin position="1711"/>
        <end position="1720"/>
    </location>
</feature>
<evidence type="ECO:0000259" key="10">
    <source>
        <dbReference type="PROSITE" id="PS51195"/>
    </source>
</evidence>
<evidence type="ECO:0000256" key="3">
    <source>
        <dbReference type="ARBA" id="ARBA00022801"/>
    </source>
</evidence>
<evidence type="ECO:0000256" key="5">
    <source>
        <dbReference type="ARBA" id="ARBA00022840"/>
    </source>
</evidence>
<dbReference type="InterPro" id="IPR014014">
    <property type="entry name" value="RNA_helicase_DEAD_Q_motif"/>
</dbReference>
<feature type="region of interest" description="Disordered" evidence="7">
    <location>
        <begin position="1781"/>
        <end position="1835"/>
    </location>
</feature>
<feature type="compositionally biased region" description="Basic residues" evidence="7">
    <location>
        <begin position="1299"/>
        <end position="1308"/>
    </location>
</feature>
<dbReference type="RefSeq" id="XP_005097858.1">
    <property type="nucleotide sequence ID" value="XM_005097801.3"/>
</dbReference>
<sequence>MSVAHRLKEKERTHDVLITESVDFAGLLLSKPVLEGLNNAGFEMPSPIQLKAIPLGRCGLDLIVQAKSGTGKTCVFTVVALESIDSTTACVQTLVLAPTREIAQQIQSVVNTIGSTMAQLKCHTFIGGMPVLQDKILAKNCHIAVGTPGRVKQLIEIGALKTNSIRLFILDEADKLLEEGHFQESINWIYSSLPENKQILALSATYPEYLAHHLTSYMRNPTFVRLNITDPALIGIKQYHVVVPNHPLANIVFKAKTDVILNILNTVAFQQCLIFSNMQTRAQNLQSELEMRNWPTACIAGCLDQKERTFAMEQLKTYKCRILISTDLTSRGIDADKVNLVINLDVPHDSETYLHRIGRAGRFGSYGAAITVVSAGGQDKELWAVERKCKTHIQKLPDPIPHDLATRPVAVNLEDVVSTQQIITRPELAPDSLAGAVNAAPVTERKADGAGTVRNATMSVVAEEDGDGRGDRVDANCSSDLLSDESKTKDVADCSEAVNQSALTSNAKIQNVTDNAKAVHKTEANNRSAATNAEEEQICGPTSCDHGETVDKGCVDAEQISVVLEEEISAEVLEGRSTCDDKNTGQSQVPGMDCAKVTRDPGSEVPSNDEAVKECEEGTTAFSVDLSPCVPAESNEVNRASIQETALLLTDEERAAGRVCDDAVNPCDTESAENCGSGCEEVARFIDTVAAGIEKDAVLSAASSLCVSHEEVDEDAASQSNLEVSELQKSATLDDVSDSGWVGSKDSPVTDSHKHSDPNHHVEETSKVESYSETLSQDILTQVMNATKGLKQIKSRALLLIGSTADTEDKRVTKQFSCGAENENAQSALNLSTDTREPSVKIVLSKKPQVDEQSSKVIFKATSDEAEVSVSADDKSGISVGEDLRPEQSPKACLSDQKQTTTEGKVDLPKSSPKESNKWEPHKKMPRSFAVADFLRQINEEYRQMHSMKADEKSLSEQIQGQENQDVKHAGDGNEMKVRKGENCSLVEGNKTHLEVERSSETKNRISNVSVDERNKMIPNVQDLSNKEGNVDREFDRDPQTPQGSSVCENNPPQSSEVGVLVVSEEQVSNAGNDQAVLLSKKVDSCLTDGNVSLITVCSSQEKGELQDSGSSSLETFQLCEENRGQSLCLPQDAGTQETDSSCANISVKSVTCDEFTEADRGKLRSAFNSLLLYGAGKKQLTFDDFQKERGECDETDSNNFAEQDPFLHLMRGTDKVLRENQIDERLERMIQQDYMKVLEKQNQFYEKLKTVELPVKDSESADNSDGRKSTNKAGSADKGLKSDVHDSLGTKGFWSSSRGKKSGKGGKGRPSDSLNWRKPKEEEGSEDGGLNWRDGEDNQRRRPGWTKPGVSSSSNKSQVPQDNSSLEGETLGIDKGKEKDDDNVNDLKDKIGDMDKNKLCEVDKDFGMSTVQSKEHKDTADFQNEKRRGMDEECALLDQMHESMLRKRKERKRLAGSQVETAAKDHSSLRVVSGQEETDLPSSMADTVSRERGSLGESRSGLMSSESDAQRPDNDSQDSSVKETNKTLQTGESSFKASFEGGGRVRGSSDTRVGGTEKMENCSSAKITLSEKAMLNYTELGAEKSFKATSQAKEKERCEDDSVESSLKASRSSIFYTPDIPTKPSKSEARLAGIEVSDGSTSSTSGVTLSSTSDISDLNSSDNEIISDKSAPQCYANKYAEDLQRVRNVGYSRDGVKGRNVLSTQRSKTAHSDNRKLPHVDNAVCHKSHGNVAQFSKPMAPTKSKSERSKRKDNSTENNSSINYSRQRQVLDLWGDNSRYRGTEVKTSGPRHERSSVAERRKKSHLKDYSKEISSVSSWSSEENSSSCSSDVENVTPDHFEQYYGSMHSSWQVWPQQPSYAAPLPMQGPSDYVPNSNYPQMQQYPLYPSVYPFPYPQTFPQALPYAPVLPAHPAPPSSSLPWYGCVPGPYQSQPYSKGYYQPPAFAPPVRHPHTAYPLGPSYFITSQVQIQYVRHMTRALRYLRKKHGLTREEE</sequence>
<keyword evidence="5" id="KW-0067">ATP-binding</keyword>
<accession>A0ABM0JNJ2</accession>
<evidence type="ECO:0000256" key="4">
    <source>
        <dbReference type="ARBA" id="ARBA00022806"/>
    </source>
</evidence>
<keyword evidence="2" id="KW-0547">Nucleotide-binding</keyword>
<dbReference type="Proteomes" id="UP000694888">
    <property type="component" value="Unplaced"/>
</dbReference>
<feature type="compositionally biased region" description="Polar residues" evidence="7">
    <location>
        <begin position="1527"/>
        <end position="1537"/>
    </location>
</feature>